<keyword evidence="6" id="KW-1278">Translocase</keyword>
<name>A0ABY9DE30_VITVI</name>
<dbReference type="PANTHER" id="PTHR31998">
    <property type="entry name" value="K(+)-INSENSITIVE PYROPHOSPHATE-ENERGIZED PROTON PUMP"/>
    <property type="match status" value="1"/>
</dbReference>
<keyword evidence="9 10" id="KW-0472">Membrane</keyword>
<dbReference type="InterPro" id="IPR004131">
    <property type="entry name" value="PPase-energised_H-pump"/>
</dbReference>
<protein>
    <recommendedName>
        <fullName evidence="2">H(+)-exporting diphosphatase</fullName>
        <ecNumber evidence="2">7.1.3.1</ecNumber>
    </recommendedName>
</protein>
<proteinExistence type="predicted"/>
<keyword evidence="3" id="KW-0813">Transport</keyword>
<dbReference type="EMBL" id="CP126662">
    <property type="protein sequence ID" value="WKA04861.1"/>
    <property type="molecule type" value="Genomic_DNA"/>
</dbReference>
<comment type="subcellular location">
    <subcellularLocation>
        <location evidence="1">Endomembrane system</location>
        <topology evidence="1">Multi-pass membrane protein</topology>
    </subcellularLocation>
</comment>
<dbReference type="EC" id="7.1.3.1" evidence="2"/>
<organism evidence="11 12">
    <name type="scientific">Vitis vinifera</name>
    <name type="common">Grape</name>
    <dbReference type="NCBI Taxonomy" id="29760"/>
    <lineage>
        <taxon>Eukaryota</taxon>
        <taxon>Viridiplantae</taxon>
        <taxon>Streptophyta</taxon>
        <taxon>Embryophyta</taxon>
        <taxon>Tracheophyta</taxon>
        <taxon>Spermatophyta</taxon>
        <taxon>Magnoliopsida</taxon>
        <taxon>eudicotyledons</taxon>
        <taxon>Gunneridae</taxon>
        <taxon>Pentapetalae</taxon>
        <taxon>rosids</taxon>
        <taxon>Vitales</taxon>
        <taxon>Vitaceae</taxon>
        <taxon>Viteae</taxon>
        <taxon>Vitis</taxon>
    </lineage>
</organism>
<evidence type="ECO:0000256" key="7">
    <source>
        <dbReference type="ARBA" id="ARBA00022989"/>
    </source>
</evidence>
<evidence type="ECO:0000313" key="11">
    <source>
        <dbReference type="EMBL" id="WKA04861.1"/>
    </source>
</evidence>
<evidence type="ECO:0000256" key="1">
    <source>
        <dbReference type="ARBA" id="ARBA00004127"/>
    </source>
</evidence>
<gene>
    <name evidence="11" type="ORF">VitviT2T_022860</name>
</gene>
<reference evidence="11 12" key="1">
    <citation type="journal article" date="2023" name="Hortic Res">
        <title>The complete reference genome for grapevine (Vitis vinifera L.) genetics and breeding.</title>
        <authorList>
            <person name="Shi X."/>
            <person name="Cao S."/>
            <person name="Wang X."/>
            <person name="Huang S."/>
            <person name="Wang Y."/>
            <person name="Liu Z."/>
            <person name="Liu W."/>
            <person name="Leng X."/>
            <person name="Peng Y."/>
            <person name="Wang N."/>
            <person name="Wang Y."/>
            <person name="Ma Z."/>
            <person name="Xu X."/>
            <person name="Zhang F."/>
            <person name="Xue H."/>
            <person name="Zhong H."/>
            <person name="Wang Y."/>
            <person name="Zhang K."/>
            <person name="Velt A."/>
            <person name="Avia K."/>
            <person name="Holtgrawe D."/>
            <person name="Grimplet J."/>
            <person name="Matus J.T."/>
            <person name="Ware D."/>
            <person name="Wu X."/>
            <person name="Wang H."/>
            <person name="Liu C."/>
            <person name="Fang Y."/>
            <person name="Rustenholz C."/>
            <person name="Cheng Z."/>
            <person name="Xiao H."/>
            <person name="Zhou Y."/>
        </authorList>
    </citation>
    <scope>NUCLEOTIDE SEQUENCE [LARGE SCALE GENOMIC DNA]</scope>
    <source>
        <strain evidence="12">cv. Pinot noir / PN40024</strain>
        <tissue evidence="11">Leaf</tissue>
    </source>
</reference>
<dbReference type="Gene3D" id="3.30.530.20">
    <property type="match status" value="1"/>
</dbReference>
<evidence type="ECO:0000256" key="5">
    <source>
        <dbReference type="ARBA" id="ARBA00022842"/>
    </source>
</evidence>
<evidence type="ECO:0000256" key="4">
    <source>
        <dbReference type="ARBA" id="ARBA00022692"/>
    </source>
</evidence>
<dbReference type="SUPFAM" id="SSF55961">
    <property type="entry name" value="Bet v1-like"/>
    <property type="match status" value="1"/>
</dbReference>
<evidence type="ECO:0000256" key="2">
    <source>
        <dbReference type="ARBA" id="ARBA00013242"/>
    </source>
</evidence>
<keyword evidence="8" id="KW-0406">Ion transport</keyword>
<evidence type="ECO:0000256" key="9">
    <source>
        <dbReference type="ARBA" id="ARBA00023136"/>
    </source>
</evidence>
<keyword evidence="4 10" id="KW-0812">Transmembrane</keyword>
<evidence type="ECO:0000256" key="3">
    <source>
        <dbReference type="ARBA" id="ARBA00022448"/>
    </source>
</evidence>
<keyword evidence="12" id="KW-1185">Reference proteome</keyword>
<dbReference type="InterPro" id="IPR023393">
    <property type="entry name" value="START-like_dom_sf"/>
</dbReference>
<sequence length="298" mass="32436">MGTKFSCNVYFSRPCVASSMGIITKSAMVVALATVDDAGTIHSSNSAVPSASGGDPVHSSSANYFFCSLLVQRVHVPLFNVCSVVHRFGKPQTCKHVIKSCHMEGGFEMRMGCLRDVNVISGLPAAISAGRLDIQDDERHVTRYAFPTWQDVVAADSKSIENAIRRGSLAVTEVSCIKKMLNCLLGRKCKLCLGLGRPLVGYPQETRKPALATAMFSAVSFMLGAVTSVVSGFLGMKMATYANVRTTLKARKGVRKTLRRVQEGTQVRIRIGSSITGYGEERRNHVARQRIAIRMRSK</sequence>
<accession>A0ABY9DE30</accession>
<feature type="transmembrane region" description="Helical" evidence="10">
    <location>
        <begin position="214"/>
        <end position="235"/>
    </location>
</feature>
<dbReference type="Proteomes" id="UP001227230">
    <property type="component" value="Chromosome 15"/>
</dbReference>
<evidence type="ECO:0000256" key="6">
    <source>
        <dbReference type="ARBA" id="ARBA00022967"/>
    </source>
</evidence>
<evidence type="ECO:0000256" key="10">
    <source>
        <dbReference type="SAM" id="Phobius"/>
    </source>
</evidence>
<dbReference type="Pfam" id="PF03030">
    <property type="entry name" value="H_PPase"/>
    <property type="match status" value="1"/>
</dbReference>
<evidence type="ECO:0000256" key="8">
    <source>
        <dbReference type="ARBA" id="ARBA00023065"/>
    </source>
</evidence>
<keyword evidence="7 10" id="KW-1133">Transmembrane helix</keyword>
<evidence type="ECO:0000313" key="12">
    <source>
        <dbReference type="Proteomes" id="UP001227230"/>
    </source>
</evidence>
<keyword evidence="5" id="KW-0460">Magnesium</keyword>